<feature type="compositionally biased region" description="Low complexity" evidence="5">
    <location>
        <begin position="765"/>
        <end position="788"/>
    </location>
</feature>
<feature type="compositionally biased region" description="Polar residues" evidence="5">
    <location>
        <begin position="676"/>
        <end position="696"/>
    </location>
</feature>
<evidence type="ECO:0000256" key="1">
    <source>
        <dbReference type="ARBA" id="ARBA00022741"/>
    </source>
</evidence>
<feature type="compositionally biased region" description="Low complexity" evidence="5">
    <location>
        <begin position="444"/>
        <end position="454"/>
    </location>
</feature>
<dbReference type="PROSITE" id="PS50011">
    <property type="entry name" value="PROTEIN_KINASE_DOM"/>
    <property type="match status" value="1"/>
</dbReference>
<proteinExistence type="predicted"/>
<dbReference type="GO" id="GO:0005737">
    <property type="term" value="C:cytoplasm"/>
    <property type="evidence" value="ECO:0007669"/>
    <property type="project" value="TreeGrafter"/>
</dbReference>
<evidence type="ECO:0000256" key="2">
    <source>
        <dbReference type="ARBA" id="ARBA00022840"/>
    </source>
</evidence>
<dbReference type="FunFam" id="1.10.510.10:FF:000571">
    <property type="entry name" value="Maternal embryonic leucine zipper kinase"/>
    <property type="match status" value="1"/>
</dbReference>
<evidence type="ECO:0000256" key="4">
    <source>
        <dbReference type="SAM" id="Coils"/>
    </source>
</evidence>
<name>A0A2P6TEZ9_CHLSO</name>
<keyword evidence="1" id="KW-0547">Nucleotide-binding</keyword>
<dbReference type="STRING" id="3076.A0A2P6TEZ9"/>
<feature type="compositionally biased region" description="Low complexity" evidence="5">
    <location>
        <begin position="621"/>
        <end position="644"/>
    </location>
</feature>
<feature type="region of interest" description="Disordered" evidence="5">
    <location>
        <begin position="1297"/>
        <end position="1337"/>
    </location>
</feature>
<sequence>MAPVLCSVAAATPKAAAVGCLQRRPAAWMPVQRSAVALRARATQPGSGEEPGEEQLPSSASLVEQLMNDPENQARMQRVTEAAQRVAELQAESERLAAAMAEAQADEAATAEQRERRAQEAASQLIAEAEVAAKQKLLQAAQLQAEAAAAAQRKWAADISEDAERLQSGKAAVAAAAGGAAAMLPLALSSGQGIGAALLSLAAAGIASALLGVTYRYAVRQDLGNFQLKAGVVAAFGLVRGLGEASATLAPSGSSSSELVAGLDLSVQALGSACLALGQCMLAAAFAATAVELGMQRGLVKPFGAAGGDGAAADGKHSADAPPSWEFGAAPHGSAAAGQRPVTPAVGALGDGGSRQARQPAGRAATAAPPASLKQPGFFRAAMRTTSGSLSSLLKRPGTAAPAPAPVGTSPLFEVRGAAMLPPEPPTRPATAAPAGSQGRTGVPPQQQKAAPPAYNVHARAAHSRPATAHCASPPVAPSPHRQASPAAVASHGLDLSVSPVPQSAAAAPHYQQPLRRSAALHAAPSPAAVSAAQHLRAQQHAAQQASAQRQAALEQHAQHAHHEQQQQAQQAQAGAFSRASSLGSSAGSSSLPSTSGEYGSSSSSQGAAPPAVMHQNPLYAGGSESASFGGARQQAARQQAPQPQARPPPPVRTAPPAAATPATPPASMLAGTAGVSPSPTPTSNLQAVSNLTMLTDSRPISPGPFLSALPSGSERGSRPVSPQCIDTAPPTPGSFAPPGVAAAAAAVAASRGMLSPIRTASSAAVTASQQSRSLPTSPAPPAATSLPMAGGSPSACPAGMPSATAAFRVPIFNQDGRLVGYKQNSNLIPRPGACISSAPSSPSRSAYLADPTTFQTTSFSAAGGVEGASPQPRAPVARPPVSDSGDFAEYLADPCKGFPDADNMVPGYVLGPVLGKGGFCSVRKALHEVTGQAVACKIIEKGKLKDPKDRDRVDRECRVMRNLSNHCAVIKLFEYVETRDCVYIMMEAAKRGSLLDYVRERKRLPEHEAVTIFQQLLHALQFCHRKDVVHRDIKLENILIDAAGHMKLIDFGLCGYYVAGKRLRCHCGSPSYAAPEIVARKDYLGPPVDVWSLGIVLFAMLAGYLPFHAKEKKQLSEKILAGVYKPAAWMSGDAQDLLSRMLCLDPEQRITLEGVWAHPWVAAAPRWEPPGVGAGRLYRCLTDPTTGAVLPDEAVMAQLEALGADTAAIRRALRSRECNSLTATYHLQLEAHLDAQRAATAREREAERATAAAAAKRAAEQQRGACSSADWQWDFAAISAHAAAAERGQAAPSASQAVAAGSGAPSSPAAASSGSSSLRGNGSPARLRLAVAPPAGSPTRFGVEAAAAGYVASPRRPATSGAATPTLHFGGTPFSSPPLAQAPAPAPQRPDALPAGYDAAGFAVAQMQPRPADSEPFTIKALHAPPGSGEPSVSTPVAAAAAGAELAANAALITASAVTTTTAVVEGEGPTSPSKSPRLAHLPAVLSPKQLAGVGAPGTTSGGDHSPPLAQAV</sequence>
<feature type="repeat" description="Filamin" evidence="3">
    <location>
        <begin position="1290"/>
        <end position="1384"/>
    </location>
</feature>
<feature type="compositionally biased region" description="Low complexity" evidence="5">
    <location>
        <begin position="870"/>
        <end position="882"/>
    </location>
</feature>
<dbReference type="Proteomes" id="UP000239899">
    <property type="component" value="Unassembled WGS sequence"/>
</dbReference>
<dbReference type="Gene3D" id="1.10.510.10">
    <property type="entry name" value="Transferase(Phosphotransferase) domain 1"/>
    <property type="match status" value="1"/>
</dbReference>
<keyword evidence="2" id="KW-0067">ATP-binding</keyword>
<dbReference type="GO" id="GO:0035556">
    <property type="term" value="P:intracellular signal transduction"/>
    <property type="evidence" value="ECO:0007669"/>
    <property type="project" value="TreeGrafter"/>
</dbReference>
<feature type="compositionally biased region" description="Low complexity" evidence="5">
    <location>
        <begin position="1297"/>
        <end position="1318"/>
    </location>
</feature>
<evidence type="ECO:0000259" key="7">
    <source>
        <dbReference type="PROSITE" id="PS50011"/>
    </source>
</evidence>
<feature type="region of interest" description="Disordered" evidence="5">
    <location>
        <begin position="1465"/>
        <end position="1514"/>
    </location>
</feature>
<accession>A0A2P6TEZ9</accession>
<dbReference type="InterPro" id="IPR017868">
    <property type="entry name" value="Filamin/ABP280_repeat-like"/>
</dbReference>
<feature type="compositionally biased region" description="Low complexity" evidence="5">
    <location>
        <begin position="44"/>
        <end position="58"/>
    </location>
</feature>
<feature type="compositionally biased region" description="Low complexity" evidence="5">
    <location>
        <begin position="505"/>
        <end position="556"/>
    </location>
</feature>
<feature type="region of interest" description="Disordered" evidence="5">
    <location>
        <begin position="310"/>
        <end position="376"/>
    </location>
</feature>
<dbReference type="OrthoDB" id="514990at2759"/>
<feature type="region of interest" description="Disordered" evidence="5">
    <location>
        <begin position="420"/>
        <end position="491"/>
    </location>
</feature>
<dbReference type="CDD" id="cd14003">
    <property type="entry name" value="STKc_AMPK-like"/>
    <property type="match status" value="1"/>
</dbReference>
<dbReference type="GO" id="GO:0005524">
    <property type="term" value="F:ATP binding"/>
    <property type="evidence" value="ECO:0007669"/>
    <property type="project" value="UniProtKB-KW"/>
</dbReference>
<dbReference type="PANTHER" id="PTHR24346">
    <property type="entry name" value="MAP/MICROTUBULE AFFINITY-REGULATING KINASE"/>
    <property type="match status" value="1"/>
</dbReference>
<keyword evidence="4" id="KW-0175">Coiled coil</keyword>
<dbReference type="SMART" id="SM00220">
    <property type="entry name" value="S_TKc"/>
    <property type="match status" value="1"/>
</dbReference>
<feature type="domain" description="Protein kinase" evidence="7">
    <location>
        <begin position="909"/>
        <end position="1162"/>
    </location>
</feature>
<dbReference type="Pfam" id="PF00069">
    <property type="entry name" value="Pkinase"/>
    <property type="match status" value="1"/>
</dbReference>
<feature type="transmembrane region" description="Helical" evidence="6">
    <location>
        <begin position="194"/>
        <end position="218"/>
    </location>
</feature>
<evidence type="ECO:0000256" key="6">
    <source>
        <dbReference type="SAM" id="Phobius"/>
    </source>
</evidence>
<feature type="transmembrane region" description="Helical" evidence="6">
    <location>
        <begin position="270"/>
        <end position="291"/>
    </location>
</feature>
<evidence type="ECO:0000313" key="9">
    <source>
        <dbReference type="Proteomes" id="UP000239899"/>
    </source>
</evidence>
<keyword evidence="9" id="KW-1185">Reference proteome</keyword>
<dbReference type="PROSITE" id="PS00108">
    <property type="entry name" value="PROTEIN_KINASE_ST"/>
    <property type="match status" value="1"/>
</dbReference>
<feature type="region of interest" description="Disordered" evidence="5">
    <location>
        <begin position="861"/>
        <end position="882"/>
    </location>
</feature>
<feature type="region of interest" description="Disordered" evidence="5">
    <location>
        <begin position="765"/>
        <end position="796"/>
    </location>
</feature>
<feature type="compositionally biased region" description="Pro residues" evidence="5">
    <location>
        <begin position="645"/>
        <end position="654"/>
    </location>
</feature>
<dbReference type="EMBL" id="LHPG02000019">
    <property type="protein sequence ID" value="PRW32554.1"/>
    <property type="molecule type" value="Genomic_DNA"/>
</dbReference>
<dbReference type="PANTHER" id="PTHR24346:SF30">
    <property type="entry name" value="MATERNAL EMBRYONIC LEUCINE ZIPPER KINASE"/>
    <property type="match status" value="1"/>
</dbReference>
<feature type="compositionally biased region" description="Low complexity" evidence="5">
    <location>
        <begin position="1378"/>
        <end position="1390"/>
    </location>
</feature>
<organism evidence="8 9">
    <name type="scientific">Chlorella sorokiniana</name>
    <name type="common">Freshwater green alga</name>
    <dbReference type="NCBI Taxonomy" id="3076"/>
    <lineage>
        <taxon>Eukaryota</taxon>
        <taxon>Viridiplantae</taxon>
        <taxon>Chlorophyta</taxon>
        <taxon>core chlorophytes</taxon>
        <taxon>Trebouxiophyceae</taxon>
        <taxon>Chlorellales</taxon>
        <taxon>Chlorellaceae</taxon>
        <taxon>Chlorella clade</taxon>
        <taxon>Chlorella</taxon>
    </lineage>
</organism>
<feature type="region of interest" description="Disordered" evidence="5">
    <location>
        <begin position="505"/>
        <end position="723"/>
    </location>
</feature>
<gene>
    <name evidence="8" type="ORF">C2E21_8289</name>
</gene>
<reference evidence="8 9" key="1">
    <citation type="journal article" date="2018" name="Plant J.">
        <title>Genome sequences of Chlorella sorokiniana UTEX 1602 and Micractinium conductrix SAG 241.80: implications to maltose excretion by a green alga.</title>
        <authorList>
            <person name="Arriola M.B."/>
            <person name="Velmurugan N."/>
            <person name="Zhang Y."/>
            <person name="Plunkett M.H."/>
            <person name="Hondzo H."/>
            <person name="Barney B.M."/>
        </authorList>
    </citation>
    <scope>NUCLEOTIDE SEQUENCE [LARGE SCALE GENOMIC DNA]</scope>
    <source>
        <strain evidence="9">UTEX 1602</strain>
    </source>
</reference>
<feature type="compositionally biased region" description="Low complexity" evidence="5">
    <location>
        <begin position="1325"/>
        <end position="1335"/>
    </location>
</feature>
<dbReference type="InterPro" id="IPR000719">
    <property type="entry name" value="Prot_kinase_dom"/>
</dbReference>
<feature type="region of interest" description="Disordered" evidence="5">
    <location>
        <begin position="39"/>
        <end position="58"/>
    </location>
</feature>
<evidence type="ECO:0000313" key="8">
    <source>
        <dbReference type="EMBL" id="PRW32554.1"/>
    </source>
</evidence>
<evidence type="ECO:0000256" key="3">
    <source>
        <dbReference type="PROSITE-ProRule" id="PRU00087"/>
    </source>
</evidence>
<feature type="coiled-coil region" evidence="4">
    <location>
        <begin position="79"/>
        <end position="153"/>
    </location>
</feature>
<dbReference type="InterPro" id="IPR008271">
    <property type="entry name" value="Ser/Thr_kinase_AS"/>
</dbReference>
<protein>
    <submittedName>
        <fullName evidence="8">SNF1-related kinase catalytic subunit alpha KIN10-like</fullName>
    </submittedName>
</protein>
<dbReference type="InterPro" id="IPR011009">
    <property type="entry name" value="Kinase-like_dom_sf"/>
</dbReference>
<evidence type="ECO:0000256" key="5">
    <source>
        <dbReference type="SAM" id="MobiDB-lite"/>
    </source>
</evidence>
<comment type="caution">
    <text evidence="8">The sequence shown here is derived from an EMBL/GenBank/DDBJ whole genome shotgun (WGS) entry which is preliminary data.</text>
</comment>
<feature type="compositionally biased region" description="Low complexity" evidence="5">
    <location>
        <begin position="354"/>
        <end position="372"/>
    </location>
</feature>
<dbReference type="SUPFAM" id="SSF56112">
    <property type="entry name" value="Protein kinase-like (PK-like)"/>
    <property type="match status" value="1"/>
</dbReference>
<dbReference type="PROSITE" id="PS50194">
    <property type="entry name" value="FILAMIN_REPEAT"/>
    <property type="match status" value="1"/>
</dbReference>
<feature type="compositionally biased region" description="Low complexity" evidence="5">
    <location>
        <begin position="566"/>
        <end position="609"/>
    </location>
</feature>
<keyword evidence="6" id="KW-0472">Membrane</keyword>
<feature type="region of interest" description="Disordered" evidence="5">
    <location>
        <begin position="1356"/>
        <end position="1390"/>
    </location>
</feature>
<feature type="region of interest" description="Disordered" evidence="5">
    <location>
        <begin position="389"/>
        <end position="408"/>
    </location>
</feature>
<keyword evidence="6" id="KW-1133">Transmembrane helix</keyword>
<keyword evidence="6" id="KW-0812">Transmembrane</keyword>
<dbReference type="GO" id="GO:0004674">
    <property type="term" value="F:protein serine/threonine kinase activity"/>
    <property type="evidence" value="ECO:0007669"/>
    <property type="project" value="TreeGrafter"/>
</dbReference>